<comment type="caution">
    <text evidence="3">The sequence shown here is derived from an EMBL/GenBank/DDBJ whole genome shotgun (WGS) entry which is preliminary data.</text>
</comment>
<dbReference type="InterPro" id="IPR049492">
    <property type="entry name" value="BD-FAE-like_dom"/>
</dbReference>
<organism evidence="3 4">
    <name type="scientific">Gaetbulibacter aestuarii</name>
    <dbReference type="NCBI Taxonomy" id="1502358"/>
    <lineage>
        <taxon>Bacteria</taxon>
        <taxon>Pseudomonadati</taxon>
        <taxon>Bacteroidota</taxon>
        <taxon>Flavobacteriia</taxon>
        <taxon>Flavobacteriales</taxon>
        <taxon>Flavobacteriaceae</taxon>
        <taxon>Gaetbulibacter</taxon>
    </lineage>
</organism>
<dbReference type="InterPro" id="IPR029058">
    <property type="entry name" value="AB_hydrolase_fold"/>
</dbReference>
<dbReference type="Proteomes" id="UP001610100">
    <property type="component" value="Unassembled WGS sequence"/>
</dbReference>
<keyword evidence="4" id="KW-1185">Reference proteome</keyword>
<reference evidence="3 4" key="1">
    <citation type="submission" date="2024-02" db="EMBL/GenBank/DDBJ databases">
        <title>A Gaetbulibacter species isolated from tidal flats and genomic insights of their niches.</title>
        <authorList>
            <person name="Ye Y."/>
        </authorList>
    </citation>
    <scope>NUCLEOTIDE SEQUENCE [LARGE SCALE GENOMIC DNA]</scope>
    <source>
        <strain evidence="3 4">KYW382</strain>
    </source>
</reference>
<dbReference type="GO" id="GO:0016787">
    <property type="term" value="F:hydrolase activity"/>
    <property type="evidence" value="ECO:0007669"/>
    <property type="project" value="UniProtKB-KW"/>
</dbReference>
<dbReference type="SUPFAM" id="SSF53474">
    <property type="entry name" value="alpha/beta-Hydrolases"/>
    <property type="match status" value="1"/>
</dbReference>
<evidence type="ECO:0000313" key="4">
    <source>
        <dbReference type="Proteomes" id="UP001610100"/>
    </source>
</evidence>
<dbReference type="EC" id="3.-.-.-" evidence="3"/>
<gene>
    <name evidence="3" type="ORF">V8G58_13305</name>
</gene>
<accession>A0ABW7N1B9</accession>
<dbReference type="EMBL" id="JBAWKB010000005">
    <property type="protein sequence ID" value="MFH6772914.1"/>
    <property type="molecule type" value="Genomic_DNA"/>
</dbReference>
<evidence type="ECO:0000256" key="1">
    <source>
        <dbReference type="ARBA" id="ARBA00022801"/>
    </source>
</evidence>
<proteinExistence type="predicted"/>
<protein>
    <submittedName>
        <fullName evidence="3">Alpha/beta hydrolase</fullName>
        <ecNumber evidence="3">3.-.-.-</ecNumber>
    </submittedName>
</protein>
<dbReference type="Gene3D" id="3.40.50.1820">
    <property type="entry name" value="alpha/beta hydrolase"/>
    <property type="match status" value="1"/>
</dbReference>
<dbReference type="InterPro" id="IPR050300">
    <property type="entry name" value="GDXG_lipolytic_enzyme"/>
</dbReference>
<dbReference type="PANTHER" id="PTHR48081">
    <property type="entry name" value="AB HYDROLASE SUPERFAMILY PROTEIN C4A8.06C"/>
    <property type="match status" value="1"/>
</dbReference>
<keyword evidence="1 3" id="KW-0378">Hydrolase</keyword>
<name>A0ABW7N1B9_9FLAO</name>
<dbReference type="RefSeq" id="WP_344742052.1">
    <property type="nucleotide sequence ID" value="NZ_BAABAY010000007.1"/>
</dbReference>
<evidence type="ECO:0000259" key="2">
    <source>
        <dbReference type="Pfam" id="PF20434"/>
    </source>
</evidence>
<sequence>MHNFKLWYSTILCFILIPGLYAQTRYVDPVFDAISVKTYTYSLIADKTLKFDLYTPLQDKIEHRPLLMLIHGGGFKYGKRSDQGLVSLAKNIAKKGYVVAVVDYTKIPKNKSFGCHVSKDFVLQTIRTATEDVTQALLYLLKYKNIFGIDDTKIILTGSSAGAEIGLNLAYNRKLVISRKYFPGLPKIAGVISISGAILNTDLISQANNTPGVFYHGTVDPIIPYSYGAHHNCTETQKGYLPEAGSKAIVETLKKQKASYLLYSYLDRGHDIFNLPYDDLRQAFVFLRKVVIDGGTYQDAVFR</sequence>
<feature type="domain" description="BD-FAE-like" evidence="2">
    <location>
        <begin position="52"/>
        <end position="174"/>
    </location>
</feature>
<evidence type="ECO:0000313" key="3">
    <source>
        <dbReference type="EMBL" id="MFH6772914.1"/>
    </source>
</evidence>
<dbReference type="Pfam" id="PF20434">
    <property type="entry name" value="BD-FAE"/>
    <property type="match status" value="1"/>
</dbReference>